<dbReference type="InterPro" id="IPR023393">
    <property type="entry name" value="START-like_dom_sf"/>
</dbReference>
<dbReference type="AlphaFoldDB" id="A0A2T6BKV0"/>
<gene>
    <name evidence="2" type="ORF">C8N43_1356</name>
</gene>
<dbReference type="SUPFAM" id="SSF55961">
    <property type="entry name" value="Bet v1-like"/>
    <property type="match status" value="1"/>
</dbReference>
<keyword evidence="3" id="KW-1185">Reference proteome</keyword>
<keyword evidence="1" id="KW-0812">Transmembrane</keyword>
<evidence type="ECO:0000256" key="1">
    <source>
        <dbReference type="SAM" id="Phobius"/>
    </source>
</evidence>
<dbReference type="Pfam" id="PF10604">
    <property type="entry name" value="Polyketide_cyc2"/>
    <property type="match status" value="1"/>
</dbReference>
<sequence length="176" mass="18918">MRLLKWIIGGLAGLVLALALIGMLLPREVEVSRSTVIDAPPRAVFPHVNNLKATEAWSPWLGIDPNVQTTFGPIAEGVGARMEWASDHPNVGNGAMEVIESVENATVVSALDFGEMGLATARHVLLEQDGKTEITWSLEVDMGAGPVGRWMGLMMDGWVGADYERGLANLKTLVES</sequence>
<evidence type="ECO:0000313" key="2">
    <source>
        <dbReference type="EMBL" id="PTX56694.1"/>
    </source>
</evidence>
<accession>A0A2T6BKV0</accession>
<dbReference type="Gene3D" id="3.30.530.20">
    <property type="match status" value="1"/>
</dbReference>
<dbReference type="CDD" id="cd07818">
    <property type="entry name" value="SRPBCC_1"/>
    <property type="match status" value="1"/>
</dbReference>
<dbReference type="RefSeq" id="WP_107844867.1">
    <property type="nucleotide sequence ID" value="NZ_QBKS01000001.1"/>
</dbReference>
<organism evidence="2 3">
    <name type="scientific">Litoreibacter ponti</name>
    <dbReference type="NCBI Taxonomy" id="1510457"/>
    <lineage>
        <taxon>Bacteria</taxon>
        <taxon>Pseudomonadati</taxon>
        <taxon>Pseudomonadota</taxon>
        <taxon>Alphaproteobacteria</taxon>
        <taxon>Rhodobacterales</taxon>
        <taxon>Roseobacteraceae</taxon>
        <taxon>Litoreibacter</taxon>
    </lineage>
</organism>
<feature type="transmembrane region" description="Helical" evidence="1">
    <location>
        <begin position="6"/>
        <end position="25"/>
    </location>
</feature>
<keyword evidence="1" id="KW-1133">Transmembrane helix</keyword>
<dbReference type="InterPro" id="IPR019587">
    <property type="entry name" value="Polyketide_cyclase/dehydratase"/>
</dbReference>
<reference evidence="2 3" key="1">
    <citation type="submission" date="2018-04" db="EMBL/GenBank/DDBJ databases">
        <title>Genomic Encyclopedia of Archaeal and Bacterial Type Strains, Phase II (KMG-II): from individual species to whole genera.</title>
        <authorList>
            <person name="Goeker M."/>
        </authorList>
    </citation>
    <scope>NUCLEOTIDE SEQUENCE [LARGE SCALE GENOMIC DNA]</scope>
    <source>
        <strain evidence="2 3">DSM 100977</strain>
    </source>
</reference>
<comment type="caution">
    <text evidence="2">The sequence shown here is derived from an EMBL/GenBank/DDBJ whole genome shotgun (WGS) entry which is preliminary data.</text>
</comment>
<protein>
    <submittedName>
        <fullName evidence="2">Polyketide cyclase/dehydrase/lipid transport protein</fullName>
    </submittedName>
</protein>
<dbReference type="OrthoDB" id="9807923at2"/>
<dbReference type="EMBL" id="QBKS01000001">
    <property type="protein sequence ID" value="PTX56694.1"/>
    <property type="molecule type" value="Genomic_DNA"/>
</dbReference>
<keyword evidence="1" id="KW-0472">Membrane</keyword>
<dbReference type="Proteomes" id="UP000243978">
    <property type="component" value="Unassembled WGS sequence"/>
</dbReference>
<evidence type="ECO:0000313" key="3">
    <source>
        <dbReference type="Proteomes" id="UP000243978"/>
    </source>
</evidence>
<proteinExistence type="predicted"/>
<name>A0A2T6BKV0_9RHOB</name>